<reference evidence="3 4" key="1">
    <citation type="submission" date="2018-09" db="EMBL/GenBank/DDBJ databases">
        <title>Genomic investigation of the strawberry pathogen Phytophthora fragariae indicates pathogenicity is determined by transcriptional variation in three key races.</title>
        <authorList>
            <person name="Adams T.M."/>
            <person name="Armitage A.D."/>
            <person name="Sobczyk M.K."/>
            <person name="Bates H.J."/>
            <person name="Dunwell J.M."/>
            <person name="Nellist C.F."/>
            <person name="Harrison R.J."/>
        </authorList>
    </citation>
    <scope>NUCLEOTIDE SEQUENCE [LARGE SCALE GENOMIC DNA]</scope>
    <source>
        <strain evidence="3 4">SCRP245</strain>
    </source>
</reference>
<sequence length="406" mass="44213">MHAEEEDDGADVEQEEKEEKSEEVCGEDDGVAAAESKGECGGSSPRQGQKRSVEEVDEDMLVSVPPVQQQHNDENMAFTWTNTCTRTWYDVPWPPILFCANGGGEEASTAAASEMATQEAQEVTPGGQERRTSLRPRKEVDYVQAAMGRLTKEHISDGDYVQDEIDGEEVETDESDDGEEVEGSDDGEEVEGSGNGEEVEDSDDGEDVNAGEDGEGMDAGGDDVEEGDDGEDVVEEGGDDEEGEDLVEEGDADAENAYVTADDDADENMVGRTTTTPGLSRFVRADRDEAEAKAQNRRVSSAATGSSHAECFRNPESLAYRPRRPNNRGSGTNSSHNNGGNDRAFAAMQEQVAEMAAMLQELKRRQEEELNSLRFYRQDELSVMIDDELVDEQPPVDERAETLAAL</sequence>
<feature type="region of interest" description="Disordered" evidence="2">
    <location>
        <begin position="117"/>
        <end position="344"/>
    </location>
</feature>
<dbReference type="EMBL" id="QXFW01000180">
    <property type="protein sequence ID" value="KAE9021676.1"/>
    <property type="molecule type" value="Genomic_DNA"/>
</dbReference>
<proteinExistence type="predicted"/>
<comment type="caution">
    <text evidence="3">The sequence shown here is derived from an EMBL/GenBank/DDBJ whole genome shotgun (WGS) entry which is preliminary data.</text>
</comment>
<accession>A0A6A3LQS4</accession>
<evidence type="ECO:0000256" key="1">
    <source>
        <dbReference type="SAM" id="Coils"/>
    </source>
</evidence>
<gene>
    <name evidence="3" type="ORF">PF011_g4836</name>
</gene>
<evidence type="ECO:0000313" key="3">
    <source>
        <dbReference type="EMBL" id="KAE9021676.1"/>
    </source>
</evidence>
<organism evidence="3 4">
    <name type="scientific">Phytophthora fragariae</name>
    <dbReference type="NCBI Taxonomy" id="53985"/>
    <lineage>
        <taxon>Eukaryota</taxon>
        <taxon>Sar</taxon>
        <taxon>Stramenopiles</taxon>
        <taxon>Oomycota</taxon>
        <taxon>Peronosporomycetes</taxon>
        <taxon>Peronosporales</taxon>
        <taxon>Peronosporaceae</taxon>
        <taxon>Phytophthora</taxon>
    </lineage>
</organism>
<name>A0A6A3LQS4_9STRA</name>
<feature type="compositionally biased region" description="Basic and acidic residues" evidence="2">
    <location>
        <begin position="128"/>
        <end position="141"/>
    </location>
</feature>
<feature type="compositionally biased region" description="Basic and acidic residues" evidence="2">
    <location>
        <begin position="283"/>
        <end position="294"/>
    </location>
</feature>
<feature type="compositionally biased region" description="Low complexity" evidence="2">
    <location>
        <begin position="327"/>
        <end position="344"/>
    </location>
</feature>
<protein>
    <submittedName>
        <fullName evidence="3">Uncharacterized protein</fullName>
    </submittedName>
</protein>
<dbReference type="Proteomes" id="UP000460718">
    <property type="component" value="Unassembled WGS sequence"/>
</dbReference>
<feature type="compositionally biased region" description="Acidic residues" evidence="2">
    <location>
        <begin position="1"/>
        <end position="16"/>
    </location>
</feature>
<evidence type="ECO:0000313" key="4">
    <source>
        <dbReference type="Proteomes" id="UP000460718"/>
    </source>
</evidence>
<dbReference type="AlphaFoldDB" id="A0A6A3LQS4"/>
<feature type="compositionally biased region" description="Acidic residues" evidence="2">
    <location>
        <begin position="160"/>
        <end position="254"/>
    </location>
</feature>
<feature type="region of interest" description="Disordered" evidence="2">
    <location>
        <begin position="1"/>
        <end position="58"/>
    </location>
</feature>
<feature type="coiled-coil region" evidence="1">
    <location>
        <begin position="345"/>
        <end position="379"/>
    </location>
</feature>
<evidence type="ECO:0000256" key="2">
    <source>
        <dbReference type="SAM" id="MobiDB-lite"/>
    </source>
</evidence>
<feature type="compositionally biased region" description="Polar residues" evidence="2">
    <location>
        <begin position="297"/>
        <end position="307"/>
    </location>
</feature>
<keyword evidence="1" id="KW-0175">Coiled coil</keyword>